<comment type="similarity">
    <text evidence="4 10">Belongs to the glycosyl hydrolase 10 (cellulase F) family.</text>
</comment>
<evidence type="ECO:0000259" key="11">
    <source>
        <dbReference type="PROSITE" id="PS51760"/>
    </source>
</evidence>
<feature type="domain" description="GH10" evidence="11">
    <location>
        <begin position="14"/>
        <end position="335"/>
    </location>
</feature>
<evidence type="ECO:0000313" key="12">
    <source>
        <dbReference type="EMBL" id="KAH7308033.1"/>
    </source>
</evidence>
<dbReference type="SUPFAM" id="SSF51445">
    <property type="entry name" value="(Trans)glycosidases"/>
    <property type="match status" value="1"/>
</dbReference>
<dbReference type="GO" id="GO:0005576">
    <property type="term" value="C:extracellular region"/>
    <property type="evidence" value="ECO:0007669"/>
    <property type="project" value="UniProtKB-SubCell"/>
</dbReference>
<dbReference type="SMART" id="SM00633">
    <property type="entry name" value="Glyco_10"/>
    <property type="match status" value="1"/>
</dbReference>
<evidence type="ECO:0000256" key="7">
    <source>
        <dbReference type="ARBA" id="ARBA00022801"/>
    </source>
</evidence>
<sequence>SSTTAAALLVPAASANLHDLMVAAGKLYFGTATDNPELTDEPYVALLSDTSMFGQVTPGNGQKWQFTQPSQGQFDFSAGDQTVDLIAGNGQLVRCHTLVWHSQLPGWVADGSWTAAALTQVIEAHVAAVMDHYAGACYAWDVVNEVMEEDGSLRDSVFSRVLGEAFIDVAFAAAEAAADAAGDPVKLYLNDYNLEYNGAKTDSTVALVERLLADGLRVDGVGLQAHLIVGSTPGRDALATMLRRFTALGVDVAYTELDIRHESLPPSADALARQGDDYVSVLGSCLDVERCIGLSLWDYTDRYSWIPSVFPGQGAALPWDEDLQPKPAYTSISSLLSAAA</sequence>
<accession>A0A8K0WMK0</accession>
<dbReference type="AlphaFoldDB" id="A0A8K0WMK0"/>
<keyword evidence="8 10" id="KW-0119">Carbohydrate metabolism</keyword>
<dbReference type="PRINTS" id="PR00134">
    <property type="entry name" value="GLHYDRLASE10"/>
</dbReference>
<dbReference type="Gene3D" id="3.20.20.80">
    <property type="entry name" value="Glycosidases"/>
    <property type="match status" value="1"/>
</dbReference>
<dbReference type="OrthoDB" id="3055998at2759"/>
<evidence type="ECO:0000313" key="13">
    <source>
        <dbReference type="Proteomes" id="UP000813444"/>
    </source>
</evidence>
<evidence type="ECO:0000256" key="10">
    <source>
        <dbReference type="RuleBase" id="RU361174"/>
    </source>
</evidence>
<keyword evidence="7 10" id="KW-0378">Hydrolase</keyword>
<evidence type="ECO:0000256" key="6">
    <source>
        <dbReference type="ARBA" id="ARBA00022651"/>
    </source>
</evidence>
<feature type="non-terminal residue" evidence="12">
    <location>
        <position position="340"/>
    </location>
</feature>
<keyword evidence="5" id="KW-0964">Secreted</keyword>
<dbReference type="InterPro" id="IPR044846">
    <property type="entry name" value="GH10"/>
</dbReference>
<dbReference type="GO" id="GO:0031176">
    <property type="term" value="F:endo-1,4-beta-xylanase activity"/>
    <property type="evidence" value="ECO:0007669"/>
    <property type="project" value="UniProtKB-EC"/>
</dbReference>
<evidence type="ECO:0000256" key="4">
    <source>
        <dbReference type="ARBA" id="ARBA00007495"/>
    </source>
</evidence>
<dbReference type="EMBL" id="JAGPNK010000016">
    <property type="protein sequence ID" value="KAH7308033.1"/>
    <property type="molecule type" value="Genomic_DNA"/>
</dbReference>
<evidence type="ECO:0000256" key="1">
    <source>
        <dbReference type="ARBA" id="ARBA00000681"/>
    </source>
</evidence>
<evidence type="ECO:0000256" key="3">
    <source>
        <dbReference type="ARBA" id="ARBA00004851"/>
    </source>
</evidence>
<evidence type="ECO:0000256" key="9">
    <source>
        <dbReference type="ARBA" id="ARBA00023326"/>
    </source>
</evidence>
<dbReference type="GO" id="GO:0045493">
    <property type="term" value="P:xylan catabolic process"/>
    <property type="evidence" value="ECO:0007669"/>
    <property type="project" value="UniProtKB-KW"/>
</dbReference>
<dbReference type="PANTHER" id="PTHR31490">
    <property type="entry name" value="GLYCOSYL HYDROLASE"/>
    <property type="match status" value="1"/>
</dbReference>
<comment type="caution">
    <text evidence="12">The sequence shown here is derived from an EMBL/GenBank/DDBJ whole genome shotgun (WGS) entry which is preliminary data.</text>
</comment>
<evidence type="ECO:0000256" key="2">
    <source>
        <dbReference type="ARBA" id="ARBA00004613"/>
    </source>
</evidence>
<evidence type="ECO:0000256" key="5">
    <source>
        <dbReference type="ARBA" id="ARBA00022525"/>
    </source>
</evidence>
<keyword evidence="10" id="KW-0326">Glycosidase</keyword>
<dbReference type="EC" id="3.2.1.8" evidence="10"/>
<evidence type="ECO:0000256" key="8">
    <source>
        <dbReference type="ARBA" id="ARBA00023277"/>
    </source>
</evidence>
<dbReference type="PROSITE" id="PS51760">
    <property type="entry name" value="GH10_2"/>
    <property type="match status" value="1"/>
</dbReference>
<comment type="pathway">
    <text evidence="3">Glycan degradation; xylan degradation.</text>
</comment>
<keyword evidence="6" id="KW-0858">Xylan degradation</keyword>
<keyword evidence="13" id="KW-1185">Reference proteome</keyword>
<feature type="non-terminal residue" evidence="12">
    <location>
        <position position="1"/>
    </location>
</feature>
<dbReference type="PANTHER" id="PTHR31490:SF35">
    <property type="entry name" value="ENDO-1,4-BETA-XYLANASE"/>
    <property type="match status" value="1"/>
</dbReference>
<dbReference type="InterPro" id="IPR001000">
    <property type="entry name" value="GH10_dom"/>
</dbReference>
<comment type="catalytic activity">
    <reaction evidence="1 10">
        <text>Endohydrolysis of (1-&gt;4)-beta-D-xylosidic linkages in xylans.</text>
        <dbReference type="EC" id="3.2.1.8"/>
    </reaction>
</comment>
<dbReference type="Pfam" id="PF00331">
    <property type="entry name" value="Glyco_hydro_10"/>
    <property type="match status" value="1"/>
</dbReference>
<dbReference type="Proteomes" id="UP000813444">
    <property type="component" value="Unassembled WGS sequence"/>
</dbReference>
<protein>
    <recommendedName>
        <fullName evidence="10">Beta-xylanase</fullName>
        <ecNumber evidence="10">3.2.1.8</ecNumber>
    </recommendedName>
</protein>
<organism evidence="12 13">
    <name type="scientific">Stachybotrys elegans</name>
    <dbReference type="NCBI Taxonomy" id="80388"/>
    <lineage>
        <taxon>Eukaryota</taxon>
        <taxon>Fungi</taxon>
        <taxon>Dikarya</taxon>
        <taxon>Ascomycota</taxon>
        <taxon>Pezizomycotina</taxon>
        <taxon>Sordariomycetes</taxon>
        <taxon>Hypocreomycetidae</taxon>
        <taxon>Hypocreales</taxon>
        <taxon>Stachybotryaceae</taxon>
        <taxon>Stachybotrys</taxon>
    </lineage>
</organism>
<comment type="subcellular location">
    <subcellularLocation>
        <location evidence="2">Secreted</location>
    </subcellularLocation>
</comment>
<keyword evidence="9 10" id="KW-0624">Polysaccharide degradation</keyword>
<gene>
    <name evidence="12" type="ORF">B0I35DRAFT_322660</name>
</gene>
<reference evidence="12" key="1">
    <citation type="journal article" date="2021" name="Nat. Commun.">
        <title>Genetic determinants of endophytism in the Arabidopsis root mycobiome.</title>
        <authorList>
            <person name="Mesny F."/>
            <person name="Miyauchi S."/>
            <person name="Thiergart T."/>
            <person name="Pickel B."/>
            <person name="Atanasova L."/>
            <person name="Karlsson M."/>
            <person name="Huettel B."/>
            <person name="Barry K.W."/>
            <person name="Haridas S."/>
            <person name="Chen C."/>
            <person name="Bauer D."/>
            <person name="Andreopoulos W."/>
            <person name="Pangilinan J."/>
            <person name="LaButti K."/>
            <person name="Riley R."/>
            <person name="Lipzen A."/>
            <person name="Clum A."/>
            <person name="Drula E."/>
            <person name="Henrissat B."/>
            <person name="Kohler A."/>
            <person name="Grigoriev I.V."/>
            <person name="Martin F.M."/>
            <person name="Hacquard S."/>
        </authorList>
    </citation>
    <scope>NUCLEOTIDE SEQUENCE</scope>
    <source>
        <strain evidence="12">MPI-CAGE-CH-0235</strain>
    </source>
</reference>
<proteinExistence type="inferred from homology"/>
<name>A0A8K0WMK0_9HYPO</name>
<dbReference type="InterPro" id="IPR017853">
    <property type="entry name" value="GH"/>
</dbReference>